<dbReference type="Proteomes" id="UP000780690">
    <property type="component" value="Unassembled WGS sequence"/>
</dbReference>
<keyword evidence="2" id="KW-1185">Reference proteome</keyword>
<evidence type="ECO:0000313" key="1">
    <source>
        <dbReference type="EMBL" id="NIF03276.1"/>
    </source>
</evidence>
<dbReference type="EMBL" id="VWXD01000015">
    <property type="protein sequence ID" value="NIF03276.1"/>
    <property type="molecule type" value="Genomic_DNA"/>
</dbReference>
<dbReference type="Gene3D" id="1.20.5.5260">
    <property type="match status" value="1"/>
</dbReference>
<organism evidence="1 2">
    <name type="scientific">Candidatus Pantoea formicae</name>
    <dbReference type="NCBI Taxonomy" id="2608355"/>
    <lineage>
        <taxon>Bacteria</taxon>
        <taxon>Pseudomonadati</taxon>
        <taxon>Pseudomonadota</taxon>
        <taxon>Gammaproteobacteria</taxon>
        <taxon>Enterobacterales</taxon>
        <taxon>Erwiniaceae</taxon>
        <taxon>Pantoea</taxon>
    </lineage>
</organism>
<protein>
    <submittedName>
        <fullName evidence="1">Two-component-system connector protein AriR</fullName>
    </submittedName>
</protein>
<comment type="caution">
    <text evidence="1">The sequence shown here is derived from an EMBL/GenBank/DDBJ whole genome shotgun (WGS) entry which is preliminary data.</text>
</comment>
<proteinExistence type="predicted"/>
<name>A0ABX0R6Z1_9GAMM</name>
<accession>A0ABX0R6Z1</accession>
<evidence type="ECO:0000313" key="2">
    <source>
        <dbReference type="Proteomes" id="UP000780690"/>
    </source>
</evidence>
<gene>
    <name evidence="1" type="ORF">F3J38_25045</name>
</gene>
<sequence>MQHSEDIYSALPDIELAEFLRNAGPDQREEVAVLDIVVRNVLAAEGNISNKSIIISLIRALESVNDEEQAAVLRRTLEIVVGYTPDD</sequence>
<dbReference type="InterPro" id="IPR024753">
    <property type="entry name" value="AriR"/>
</dbReference>
<reference evidence="1 2" key="1">
    <citation type="journal article" date="2019" name="bioRxiv">
        <title>Bacteria contribute to plant secondary compound degradation in a generalist herbivore system.</title>
        <authorList>
            <person name="Francoeur C.B."/>
            <person name="Khadempour L."/>
            <person name="Moreira-Soto R.D."/>
            <person name="Gotting K."/>
            <person name="Book A.J."/>
            <person name="Pinto-Tomas A.A."/>
            <person name="Keefover-Ring K."/>
            <person name="Currie C.R."/>
        </authorList>
    </citation>
    <scope>NUCLEOTIDE SEQUENCE [LARGE SCALE GENOMIC DNA]</scope>
    <source>
        <strain evidence="1 2">Acro-805</strain>
    </source>
</reference>
<dbReference type="Pfam" id="PF10798">
    <property type="entry name" value="YmgB"/>
    <property type="match status" value="1"/>
</dbReference>
<dbReference type="RefSeq" id="WP_167143428.1">
    <property type="nucleotide sequence ID" value="NZ_VWXD01000015.1"/>
</dbReference>